<dbReference type="GO" id="GO:0031047">
    <property type="term" value="P:regulatory ncRNA-mediated gene silencing"/>
    <property type="evidence" value="ECO:0007669"/>
    <property type="project" value="UniProtKB-KW"/>
</dbReference>
<dbReference type="EMBL" id="KB206860">
    <property type="protein sequence ID" value="ELP87496.1"/>
    <property type="molecule type" value="Genomic_DNA"/>
</dbReference>
<dbReference type="KEGG" id="eiv:EIN_097830"/>
<dbReference type="Pfam" id="PF13017">
    <property type="entry name" value="Maelstrom"/>
    <property type="match status" value="1"/>
</dbReference>
<organism evidence="4 5">
    <name type="scientific">Entamoeba invadens IP1</name>
    <dbReference type="NCBI Taxonomy" id="370355"/>
    <lineage>
        <taxon>Eukaryota</taxon>
        <taxon>Amoebozoa</taxon>
        <taxon>Evosea</taxon>
        <taxon>Archamoebae</taxon>
        <taxon>Mastigamoebida</taxon>
        <taxon>Entamoebidae</taxon>
        <taxon>Entamoeba</taxon>
    </lineage>
</organism>
<dbReference type="GeneID" id="14886424"/>
<evidence type="ECO:0000256" key="2">
    <source>
        <dbReference type="ARBA" id="ARBA00023158"/>
    </source>
</evidence>
<keyword evidence="5" id="KW-1185">Reference proteome</keyword>
<gene>
    <name evidence="4" type="ORF">EIN_097830</name>
</gene>
<dbReference type="OrthoDB" id="6602337at2759"/>
<dbReference type="OMA" id="MLPIVIC"/>
<keyword evidence="2" id="KW-0943">RNA-mediated gene silencing</keyword>
<dbReference type="RefSeq" id="XP_004254267.1">
    <property type="nucleotide sequence ID" value="XM_004254219.1"/>
</dbReference>
<protein>
    <recommendedName>
        <fullName evidence="3">Maelstrom domain-containing protein</fullName>
    </recommendedName>
</protein>
<proteinExistence type="inferred from homology"/>
<name>A0A0A1U6P6_ENTIV</name>
<dbReference type="AlphaFoldDB" id="A0A0A1U6P6"/>
<dbReference type="VEuPathDB" id="AmoebaDB:EIN_097830"/>
<dbReference type="GO" id="GO:0060964">
    <property type="term" value="P:regulation of miRNA-mediated gene silencing"/>
    <property type="evidence" value="ECO:0007669"/>
    <property type="project" value="InterPro"/>
</dbReference>
<sequence length="251" mass="29137">MTREELLLQTLQGLKTNIERQPFFVIDFQFSYKTDVATMPVEVAIKPFLLGSSQQYDGFHQIINRPVPFQYFLNALHYTDFEHGVSSENNPVTQTDFETLWKKMNAFVREKAIQIGQSGMQPIILATPRLASEQCIDCIATLAKVQDQKRGVFKTIYAIDDFINAINKLVQHEINSIEIFNFYKPMFGDCDKSCMCSFHQTHMKKSISCSKTNTEYFTVALYYFYKNVKQTLDQLFQPPQPVKQQVVPPYY</sequence>
<comment type="similarity">
    <text evidence="1">Belongs to the maelstrom family.</text>
</comment>
<accession>A0A0A1U6P6</accession>
<dbReference type="Proteomes" id="UP000014680">
    <property type="component" value="Unassembled WGS sequence"/>
</dbReference>
<feature type="domain" description="Maelstrom" evidence="3">
    <location>
        <begin position="34"/>
        <end position="225"/>
    </location>
</feature>
<evidence type="ECO:0000259" key="3">
    <source>
        <dbReference type="Pfam" id="PF13017"/>
    </source>
</evidence>
<dbReference type="InterPro" id="IPR024970">
    <property type="entry name" value="Maelstrom"/>
</dbReference>
<evidence type="ECO:0000313" key="5">
    <source>
        <dbReference type="Proteomes" id="UP000014680"/>
    </source>
</evidence>
<evidence type="ECO:0000313" key="4">
    <source>
        <dbReference type="EMBL" id="ELP87496.1"/>
    </source>
</evidence>
<reference evidence="4 5" key="1">
    <citation type="submission" date="2012-10" db="EMBL/GenBank/DDBJ databases">
        <authorList>
            <person name="Zafar N."/>
            <person name="Inman J."/>
            <person name="Hall N."/>
            <person name="Lorenzi H."/>
            <person name="Caler E."/>
        </authorList>
    </citation>
    <scope>NUCLEOTIDE SEQUENCE [LARGE SCALE GENOMIC DNA]</scope>
    <source>
        <strain evidence="4 5">IP1</strain>
    </source>
</reference>
<evidence type="ECO:0000256" key="1">
    <source>
        <dbReference type="ARBA" id="ARBA00007057"/>
    </source>
</evidence>